<evidence type="ECO:0000259" key="6">
    <source>
        <dbReference type="PROSITE" id="PS50850"/>
    </source>
</evidence>
<feature type="transmembrane region" description="Helical" evidence="5">
    <location>
        <begin position="193"/>
        <end position="212"/>
    </location>
</feature>
<evidence type="ECO:0000256" key="3">
    <source>
        <dbReference type="ARBA" id="ARBA00022989"/>
    </source>
</evidence>
<evidence type="ECO:0000256" key="2">
    <source>
        <dbReference type="ARBA" id="ARBA00022692"/>
    </source>
</evidence>
<feature type="transmembrane region" description="Helical" evidence="5">
    <location>
        <begin position="82"/>
        <end position="105"/>
    </location>
</feature>
<feature type="transmembrane region" description="Helical" evidence="5">
    <location>
        <begin position="510"/>
        <end position="530"/>
    </location>
</feature>
<comment type="caution">
    <text evidence="7">The sequence shown here is derived from an EMBL/GenBank/DDBJ whole genome shotgun (WGS) entry which is preliminary data.</text>
</comment>
<dbReference type="GO" id="GO:0016020">
    <property type="term" value="C:membrane"/>
    <property type="evidence" value="ECO:0007669"/>
    <property type="project" value="UniProtKB-SubCell"/>
</dbReference>
<feature type="transmembrane region" description="Helical" evidence="5">
    <location>
        <begin position="283"/>
        <end position="304"/>
    </location>
</feature>
<evidence type="ECO:0000313" key="8">
    <source>
        <dbReference type="Proteomes" id="UP001487740"/>
    </source>
</evidence>
<feature type="transmembrane region" description="Helical" evidence="5">
    <location>
        <begin position="396"/>
        <end position="417"/>
    </location>
</feature>
<keyword evidence="3 5" id="KW-1133">Transmembrane helix</keyword>
<proteinExistence type="predicted"/>
<evidence type="ECO:0000313" key="7">
    <source>
        <dbReference type="EMBL" id="KAK8380952.1"/>
    </source>
</evidence>
<dbReference type="SUPFAM" id="SSF103473">
    <property type="entry name" value="MFS general substrate transporter"/>
    <property type="match status" value="1"/>
</dbReference>
<evidence type="ECO:0000256" key="5">
    <source>
        <dbReference type="SAM" id="Phobius"/>
    </source>
</evidence>
<feature type="transmembrane region" description="Helical" evidence="5">
    <location>
        <begin position="250"/>
        <end position="271"/>
    </location>
</feature>
<protein>
    <recommendedName>
        <fullName evidence="6">Major facilitator superfamily (MFS) profile domain-containing protein</fullName>
    </recommendedName>
</protein>
<dbReference type="EMBL" id="JARAKH010000041">
    <property type="protein sequence ID" value="KAK8380952.1"/>
    <property type="molecule type" value="Genomic_DNA"/>
</dbReference>
<reference evidence="7 8" key="1">
    <citation type="submission" date="2023-03" db="EMBL/GenBank/DDBJ databases">
        <title>High-quality genome of Scylla paramamosain provides insights in environmental adaptation.</title>
        <authorList>
            <person name="Zhang L."/>
        </authorList>
    </citation>
    <scope>NUCLEOTIDE SEQUENCE [LARGE SCALE GENOMIC DNA]</scope>
    <source>
        <strain evidence="7">LZ_2023a</strain>
        <tissue evidence="7">Muscle</tissue>
    </source>
</reference>
<sequence length="539" mass="61293">MDEKFKLKAKNKTSHSTAAEKYSTNSSIENVCTATTERTNSNGTTKPLISPAKTAKLGSAQDFDDILEVVGSFGRYQKMMMFLIFMPVSFFAAFTSNLFLFQMVLPDYWCHTPGRENTSLSLAEWRQLTRPSSNGEPSRCLMHEISWMSYNNTSTFTVTNKTKECNNGWEFDTTEYSATVGTSLEWVCERDHYSHYTMSVSMAGNAFGSLIFPILADKYVGRRFMFFVALSLQIIFTIPLLWVTNAAVHIALRFLQGLCFETNYLMPYVIYMEVIPPERRAHGVMVSFIAWTFGMCSTAFVAWLVPHWKYLAVISIFPSLLGFLYWRHLPDSPRWLLAKGKVHQCADVLLQISATNKAQVSRPEVEAKLEELMRRQPVDHPLSDVLQYPKLAVRTLMLFLVSFMQFVVYSVAMLSMTVLPNSFLAHFVLSIFELPSNFFGWAVIHYMGRRFMVYCTFLLLSVFCLAAYFCIQNEWLLLTILGFVKFFSTCGLFVVFLMTSEVLPTPVRTSGTGITVVFGMLGMGVAPHVLHVRHHLSAP</sequence>
<dbReference type="InterPro" id="IPR020846">
    <property type="entry name" value="MFS_dom"/>
</dbReference>
<dbReference type="PROSITE" id="PS50850">
    <property type="entry name" value="MFS"/>
    <property type="match status" value="1"/>
</dbReference>
<dbReference type="AlphaFoldDB" id="A0AAW0T155"/>
<feature type="transmembrane region" description="Helical" evidence="5">
    <location>
        <begin position="423"/>
        <end position="444"/>
    </location>
</feature>
<organism evidence="7 8">
    <name type="scientific">Scylla paramamosain</name>
    <name type="common">Mud crab</name>
    <dbReference type="NCBI Taxonomy" id="85552"/>
    <lineage>
        <taxon>Eukaryota</taxon>
        <taxon>Metazoa</taxon>
        <taxon>Ecdysozoa</taxon>
        <taxon>Arthropoda</taxon>
        <taxon>Crustacea</taxon>
        <taxon>Multicrustacea</taxon>
        <taxon>Malacostraca</taxon>
        <taxon>Eumalacostraca</taxon>
        <taxon>Eucarida</taxon>
        <taxon>Decapoda</taxon>
        <taxon>Pleocyemata</taxon>
        <taxon>Brachyura</taxon>
        <taxon>Eubrachyura</taxon>
        <taxon>Portunoidea</taxon>
        <taxon>Portunidae</taxon>
        <taxon>Portuninae</taxon>
        <taxon>Scylla</taxon>
    </lineage>
</organism>
<keyword evidence="2 5" id="KW-0812">Transmembrane</keyword>
<comment type="subcellular location">
    <subcellularLocation>
        <location evidence="1">Membrane</location>
        <topology evidence="1">Multi-pass membrane protein</topology>
    </subcellularLocation>
</comment>
<feature type="transmembrane region" description="Helical" evidence="5">
    <location>
        <begin position="451"/>
        <end position="469"/>
    </location>
</feature>
<dbReference type="PANTHER" id="PTHR24064">
    <property type="entry name" value="SOLUTE CARRIER FAMILY 22 MEMBER"/>
    <property type="match status" value="1"/>
</dbReference>
<keyword evidence="4 5" id="KW-0472">Membrane</keyword>
<accession>A0AAW0T155</accession>
<keyword evidence="8" id="KW-1185">Reference proteome</keyword>
<dbReference type="Gene3D" id="1.20.1250.20">
    <property type="entry name" value="MFS general substrate transporter like domains"/>
    <property type="match status" value="1"/>
</dbReference>
<dbReference type="Proteomes" id="UP001487740">
    <property type="component" value="Unassembled WGS sequence"/>
</dbReference>
<gene>
    <name evidence="7" type="ORF">O3P69_008098</name>
</gene>
<dbReference type="GO" id="GO:0022857">
    <property type="term" value="F:transmembrane transporter activity"/>
    <property type="evidence" value="ECO:0007669"/>
    <property type="project" value="InterPro"/>
</dbReference>
<name>A0AAW0T155_SCYPA</name>
<dbReference type="InterPro" id="IPR005828">
    <property type="entry name" value="MFS_sugar_transport-like"/>
</dbReference>
<feature type="transmembrane region" description="Helical" evidence="5">
    <location>
        <begin position="475"/>
        <end position="498"/>
    </location>
</feature>
<feature type="transmembrane region" description="Helical" evidence="5">
    <location>
        <begin position="224"/>
        <end position="244"/>
    </location>
</feature>
<feature type="domain" description="Major facilitator superfamily (MFS) profile" evidence="6">
    <location>
        <begin position="81"/>
        <end position="539"/>
    </location>
</feature>
<feature type="transmembrane region" description="Helical" evidence="5">
    <location>
        <begin position="310"/>
        <end position="326"/>
    </location>
</feature>
<dbReference type="Pfam" id="PF00083">
    <property type="entry name" value="Sugar_tr"/>
    <property type="match status" value="1"/>
</dbReference>
<evidence type="ECO:0000256" key="4">
    <source>
        <dbReference type="ARBA" id="ARBA00023136"/>
    </source>
</evidence>
<evidence type="ECO:0000256" key="1">
    <source>
        <dbReference type="ARBA" id="ARBA00004141"/>
    </source>
</evidence>
<dbReference type="InterPro" id="IPR036259">
    <property type="entry name" value="MFS_trans_sf"/>
</dbReference>